<dbReference type="InterPro" id="IPR002934">
    <property type="entry name" value="Polymerase_NTP_transf_dom"/>
</dbReference>
<comment type="caution">
    <text evidence="2">The sequence shown here is derived from an EMBL/GenBank/DDBJ whole genome shotgun (WGS) entry which is preliminary data.</text>
</comment>
<evidence type="ECO:0000259" key="1">
    <source>
        <dbReference type="Pfam" id="PF01909"/>
    </source>
</evidence>
<dbReference type="AlphaFoldDB" id="A0A124EBN5"/>
<keyword evidence="2" id="KW-0808">Transferase</keyword>
<name>A0A124EBN5_9EURY</name>
<reference evidence="2 3" key="1">
    <citation type="submission" date="2015-10" db="EMBL/GenBank/DDBJ databases">
        <title>Draft genome sequence of Thermococcus celericrescens strain DSM 17994.</title>
        <authorList>
            <person name="Hong S.-J."/>
            <person name="Park C.-E."/>
            <person name="Shin J.-H."/>
        </authorList>
    </citation>
    <scope>NUCLEOTIDE SEQUENCE [LARGE SCALE GENOMIC DNA]</scope>
    <source>
        <strain evidence="2 3">DSM 17994</strain>
    </source>
</reference>
<organism evidence="2 3">
    <name type="scientific">Thermococcus celericrescens</name>
    <dbReference type="NCBI Taxonomy" id="227598"/>
    <lineage>
        <taxon>Archaea</taxon>
        <taxon>Methanobacteriati</taxon>
        <taxon>Methanobacteriota</taxon>
        <taxon>Thermococci</taxon>
        <taxon>Thermococcales</taxon>
        <taxon>Thermococcaceae</taxon>
        <taxon>Thermococcus</taxon>
    </lineage>
</organism>
<feature type="domain" description="Polymerase nucleotidyl transferase" evidence="1">
    <location>
        <begin position="10"/>
        <end position="60"/>
    </location>
</feature>
<gene>
    <name evidence="2" type="ORF">APY94_00550</name>
</gene>
<dbReference type="InterPro" id="IPR043519">
    <property type="entry name" value="NT_sf"/>
</dbReference>
<dbReference type="GO" id="GO:0016779">
    <property type="term" value="F:nucleotidyltransferase activity"/>
    <property type="evidence" value="ECO:0007669"/>
    <property type="project" value="InterPro"/>
</dbReference>
<dbReference type="EMBL" id="LLYW01000002">
    <property type="protein sequence ID" value="KUH34707.1"/>
    <property type="molecule type" value="Genomic_DNA"/>
</dbReference>
<dbReference type="RefSeq" id="WP_058937792.1">
    <property type="nucleotide sequence ID" value="NZ_LLYW01000002.1"/>
</dbReference>
<sequence>MRDWKQALEKFMGEWRKRDFVEAALLTGSYAVGLETERSDVDVYIILSDDVDWRERGNVVVDGILIEYFVNPARQIRRYFEKELSQNSRSTARIVTIGKVLFDKTGITETLKMEAREYMETPFERPDETWVEVAKYSLWDALDSLKDAEERSDPSYAHIYHLALRRALEVYSKFLGLEVPPASKVYRLFSDETFRRAYLFPDFPDGRFVEPFLRALEEVKTENLEAIIAHVFDEMGGFDIDGWRLRTRVEV</sequence>
<proteinExistence type="predicted"/>
<dbReference type="STRING" id="227598.APY94_00550"/>
<evidence type="ECO:0000313" key="3">
    <source>
        <dbReference type="Proteomes" id="UP000053462"/>
    </source>
</evidence>
<dbReference type="SUPFAM" id="SSF81301">
    <property type="entry name" value="Nucleotidyltransferase"/>
    <property type="match status" value="1"/>
</dbReference>
<dbReference type="OrthoDB" id="91497at2157"/>
<dbReference type="Pfam" id="PF01909">
    <property type="entry name" value="NTP_transf_2"/>
    <property type="match status" value="1"/>
</dbReference>
<evidence type="ECO:0000313" key="2">
    <source>
        <dbReference type="EMBL" id="KUH34707.1"/>
    </source>
</evidence>
<keyword evidence="3" id="KW-1185">Reference proteome</keyword>
<dbReference type="Proteomes" id="UP000053462">
    <property type="component" value="Unassembled WGS sequence"/>
</dbReference>
<accession>A0A124EBN5</accession>
<dbReference type="Gene3D" id="3.30.460.10">
    <property type="entry name" value="Beta Polymerase, domain 2"/>
    <property type="match status" value="1"/>
</dbReference>
<protein>
    <submittedName>
        <fullName evidence="2">Nucleotidyltransferase</fullName>
    </submittedName>
</protein>